<evidence type="ECO:0000313" key="5">
    <source>
        <dbReference type="EMBL" id="KAI5083066.1"/>
    </source>
</evidence>
<dbReference type="SUPFAM" id="SSF54001">
    <property type="entry name" value="Cysteine proteinases"/>
    <property type="match status" value="1"/>
</dbReference>
<gene>
    <name evidence="5" type="ORF">GOP47_0002809</name>
</gene>
<evidence type="ECO:0000256" key="3">
    <source>
        <dbReference type="SAM" id="MobiDB-lite"/>
    </source>
</evidence>
<keyword evidence="2" id="KW-0645">Protease</keyword>
<comment type="similarity">
    <text evidence="1 2">Belongs to the peptidase C19 family.</text>
</comment>
<dbReference type="CDD" id="cd02661">
    <property type="entry name" value="Peptidase_C19E"/>
    <property type="match status" value="1"/>
</dbReference>
<dbReference type="PANTHER" id="PTHR24006">
    <property type="entry name" value="UBIQUITIN CARBOXYL-TERMINAL HYDROLASE"/>
    <property type="match status" value="1"/>
</dbReference>
<dbReference type="PROSITE" id="PS00973">
    <property type="entry name" value="USP_2"/>
    <property type="match status" value="1"/>
</dbReference>
<dbReference type="GO" id="GO:0016579">
    <property type="term" value="P:protein deubiquitination"/>
    <property type="evidence" value="ECO:0007669"/>
    <property type="project" value="InterPro"/>
</dbReference>
<sequence>MHIRGPAHIQGLAQERTSSLDLSPPHLLLDSAASMASIFPHQMLFHHSTCKGVASLTPAVLPFSSIDCSPSQLDAEDVYGFIDESPPFPLQYTPVERIGAGLANLGNTCFLNSVLQCLTYTPPLAAHLQAGLHNMSCNIAGFCAMCALERHVREALSSYGRVVSPSYLVKNLRSISRSFQLWRQEDAHEYMRYLIEALQRCCSVELVSGGSFIKSVFGGRLRSQVKCTQCSYCSNKYDPFLDLSLEVARADSLHKALAHFTAIEVLDGDNKYHCSKCNTKVRALKQFTIDQAPPILTVQLKRFGSSGSYGGKIDKKVHFERELDLKPFVTGTEDEDLRYSLYAVLVHSGYTTHSGHYYCFVRTATDTWHAMDDSEVSQVSESSVLAQKAYILFYVRNSISGGNHFQENLVNLAMSPPHRMRDHNQDSSENLGTPDSRSTSLSSNCLNVSNEDGVLTVAEQALNCLKLHDDSRKSVSGELQEKPHSPAILETDERDCFPPAAEVTNSLSTVKETDADILNDFCEDSWYRAVQAINNTYVNINNSVVTEAEERLISDAQEKTCAREQSVCTDDETNGGDTATCSISNDDANSGLDNDEVSTPEWCCQQRRHSFFSVVSPILRTTRIETAGHHALSILCMSRKFVFKRRHGQCAGDYIAETYFHVPVGEVLVLLLVVQNHSKEIHKTLSSRSRMKVADLVEPK</sequence>
<feature type="domain" description="USP" evidence="4">
    <location>
        <begin position="100"/>
        <end position="397"/>
    </location>
</feature>
<dbReference type="OrthoDB" id="420187at2759"/>
<evidence type="ECO:0000259" key="4">
    <source>
        <dbReference type="PROSITE" id="PS50235"/>
    </source>
</evidence>
<keyword evidence="2" id="KW-0378">Hydrolase</keyword>
<accession>A0A9D4ZR96</accession>
<dbReference type="EC" id="3.4.19.12" evidence="2"/>
<dbReference type="Gene3D" id="3.90.70.10">
    <property type="entry name" value="Cysteine proteinases"/>
    <property type="match status" value="1"/>
</dbReference>
<dbReference type="Proteomes" id="UP000886520">
    <property type="component" value="Chromosome 3"/>
</dbReference>
<proteinExistence type="inferred from homology"/>
<evidence type="ECO:0000256" key="1">
    <source>
        <dbReference type="ARBA" id="ARBA00009085"/>
    </source>
</evidence>
<evidence type="ECO:0000256" key="2">
    <source>
        <dbReference type="RuleBase" id="RU366025"/>
    </source>
</evidence>
<dbReference type="EMBL" id="JABFUD020000002">
    <property type="protein sequence ID" value="KAI5083066.1"/>
    <property type="molecule type" value="Genomic_DNA"/>
</dbReference>
<feature type="region of interest" description="Disordered" evidence="3">
    <location>
        <begin position="416"/>
        <end position="443"/>
    </location>
</feature>
<keyword evidence="2" id="KW-0788">Thiol protease</keyword>
<dbReference type="GO" id="GO:0005829">
    <property type="term" value="C:cytosol"/>
    <property type="evidence" value="ECO:0007669"/>
    <property type="project" value="TreeGrafter"/>
</dbReference>
<dbReference type="InterPro" id="IPR001394">
    <property type="entry name" value="Peptidase_C19_UCH"/>
</dbReference>
<dbReference type="InterPro" id="IPR028889">
    <property type="entry name" value="USP"/>
</dbReference>
<protein>
    <recommendedName>
        <fullName evidence="2">Ubiquitin carboxyl-terminal hydrolase</fullName>
        <ecNumber evidence="2">3.4.19.12</ecNumber>
    </recommendedName>
</protein>
<name>A0A9D4ZR96_ADICA</name>
<dbReference type="AlphaFoldDB" id="A0A9D4ZR96"/>
<keyword evidence="6" id="KW-1185">Reference proteome</keyword>
<dbReference type="Pfam" id="PF00443">
    <property type="entry name" value="UCH"/>
    <property type="match status" value="1"/>
</dbReference>
<dbReference type="InterPro" id="IPR050164">
    <property type="entry name" value="Peptidase_C19"/>
</dbReference>
<dbReference type="FunFam" id="3.90.70.10:FF:000078">
    <property type="entry name" value="Ubiquitin carboxyl-terminal hydrolase 23"/>
    <property type="match status" value="1"/>
</dbReference>
<comment type="caution">
    <text evidence="5">The sequence shown here is derived from an EMBL/GenBank/DDBJ whole genome shotgun (WGS) entry which is preliminary data.</text>
</comment>
<dbReference type="InterPro" id="IPR018200">
    <property type="entry name" value="USP_CS"/>
</dbReference>
<feature type="compositionally biased region" description="Polar residues" evidence="3">
    <location>
        <begin position="427"/>
        <end position="443"/>
    </location>
</feature>
<evidence type="ECO:0000313" key="6">
    <source>
        <dbReference type="Proteomes" id="UP000886520"/>
    </source>
</evidence>
<keyword evidence="2" id="KW-0833">Ubl conjugation pathway</keyword>
<dbReference type="PANTHER" id="PTHR24006:SF663">
    <property type="entry name" value="UBIQUITIN CARBOXYL-TERMINAL HYDROLASE 23"/>
    <property type="match status" value="1"/>
</dbReference>
<dbReference type="GO" id="GO:0006508">
    <property type="term" value="P:proteolysis"/>
    <property type="evidence" value="ECO:0007669"/>
    <property type="project" value="UniProtKB-KW"/>
</dbReference>
<dbReference type="GO" id="GO:0004843">
    <property type="term" value="F:cysteine-type deubiquitinase activity"/>
    <property type="evidence" value="ECO:0007669"/>
    <property type="project" value="UniProtKB-UniRule"/>
</dbReference>
<comment type="function">
    <text evidence="2">Recognizes and hydrolyzes the peptide bond at the C-terminal Gly of ubiquitin. Involved in the processing of poly-ubiquitin precursors as well as that of ubiquitinated proteins.</text>
</comment>
<dbReference type="PROSITE" id="PS50235">
    <property type="entry name" value="USP_3"/>
    <property type="match status" value="1"/>
</dbReference>
<dbReference type="GO" id="GO:0005634">
    <property type="term" value="C:nucleus"/>
    <property type="evidence" value="ECO:0007669"/>
    <property type="project" value="TreeGrafter"/>
</dbReference>
<comment type="catalytic activity">
    <reaction evidence="2">
        <text>Thiol-dependent hydrolysis of ester, thioester, amide, peptide and isopeptide bonds formed by the C-terminal Gly of ubiquitin (a 76-residue protein attached to proteins as an intracellular targeting signal).</text>
        <dbReference type="EC" id="3.4.19.12"/>
    </reaction>
</comment>
<dbReference type="InterPro" id="IPR038765">
    <property type="entry name" value="Papain-like_cys_pep_sf"/>
</dbReference>
<dbReference type="PROSITE" id="PS00972">
    <property type="entry name" value="USP_1"/>
    <property type="match status" value="1"/>
</dbReference>
<reference evidence="5" key="1">
    <citation type="submission" date="2021-01" db="EMBL/GenBank/DDBJ databases">
        <title>Adiantum capillus-veneris genome.</title>
        <authorList>
            <person name="Fang Y."/>
            <person name="Liao Q."/>
        </authorList>
    </citation>
    <scope>NUCLEOTIDE SEQUENCE</scope>
    <source>
        <strain evidence="5">H3</strain>
        <tissue evidence="5">Leaf</tissue>
    </source>
</reference>
<organism evidence="5 6">
    <name type="scientific">Adiantum capillus-veneris</name>
    <name type="common">Maidenhair fern</name>
    <dbReference type="NCBI Taxonomy" id="13818"/>
    <lineage>
        <taxon>Eukaryota</taxon>
        <taxon>Viridiplantae</taxon>
        <taxon>Streptophyta</taxon>
        <taxon>Embryophyta</taxon>
        <taxon>Tracheophyta</taxon>
        <taxon>Polypodiopsida</taxon>
        <taxon>Polypodiidae</taxon>
        <taxon>Polypodiales</taxon>
        <taxon>Pteridineae</taxon>
        <taxon>Pteridaceae</taxon>
        <taxon>Vittarioideae</taxon>
        <taxon>Adiantum</taxon>
    </lineage>
</organism>